<name>A0A4C1YHY5_EUMVA</name>
<dbReference type="Proteomes" id="UP000299102">
    <property type="component" value="Unassembled WGS sequence"/>
</dbReference>
<dbReference type="OrthoDB" id="272985at2759"/>
<dbReference type="InterPro" id="IPR010285">
    <property type="entry name" value="DNA_helicase_pif1-like_DEAD"/>
</dbReference>
<evidence type="ECO:0000313" key="3">
    <source>
        <dbReference type="EMBL" id="GBP75981.1"/>
    </source>
</evidence>
<dbReference type="EC" id="5.6.2.3" evidence="1"/>
<keyword evidence="1" id="KW-0234">DNA repair</keyword>
<dbReference type="GO" id="GO:0005524">
    <property type="term" value="F:ATP binding"/>
    <property type="evidence" value="ECO:0007669"/>
    <property type="project" value="UniProtKB-KW"/>
</dbReference>
<organism evidence="3 4">
    <name type="scientific">Eumeta variegata</name>
    <name type="common">Bagworm moth</name>
    <name type="synonym">Eumeta japonica</name>
    <dbReference type="NCBI Taxonomy" id="151549"/>
    <lineage>
        <taxon>Eukaryota</taxon>
        <taxon>Metazoa</taxon>
        <taxon>Ecdysozoa</taxon>
        <taxon>Arthropoda</taxon>
        <taxon>Hexapoda</taxon>
        <taxon>Insecta</taxon>
        <taxon>Pterygota</taxon>
        <taxon>Neoptera</taxon>
        <taxon>Endopterygota</taxon>
        <taxon>Lepidoptera</taxon>
        <taxon>Glossata</taxon>
        <taxon>Ditrysia</taxon>
        <taxon>Tineoidea</taxon>
        <taxon>Psychidae</taxon>
        <taxon>Oiketicinae</taxon>
        <taxon>Eumeta</taxon>
    </lineage>
</organism>
<evidence type="ECO:0000313" key="4">
    <source>
        <dbReference type="Proteomes" id="UP000299102"/>
    </source>
</evidence>
<dbReference type="Pfam" id="PF05970">
    <property type="entry name" value="PIF1"/>
    <property type="match status" value="1"/>
</dbReference>
<dbReference type="SUPFAM" id="SSF52540">
    <property type="entry name" value="P-loop containing nucleoside triphosphate hydrolases"/>
    <property type="match status" value="1"/>
</dbReference>
<dbReference type="EMBL" id="BGZK01001270">
    <property type="protein sequence ID" value="GBP75981.1"/>
    <property type="molecule type" value="Genomic_DNA"/>
</dbReference>
<feature type="domain" description="DNA helicase Pif1-like DEAD-box helicase" evidence="2">
    <location>
        <begin position="38"/>
        <end position="250"/>
    </location>
</feature>
<dbReference type="InterPro" id="IPR027417">
    <property type="entry name" value="P-loop_NTPase"/>
</dbReference>
<proteinExistence type="inferred from homology"/>
<gene>
    <name evidence="3" type="primary">pif1</name>
    <name evidence="3" type="ORF">EVAR_32232_1</name>
</gene>
<dbReference type="GO" id="GO:0043139">
    <property type="term" value="F:5'-3' DNA helicase activity"/>
    <property type="evidence" value="ECO:0007669"/>
    <property type="project" value="UniProtKB-EC"/>
</dbReference>
<comment type="caution">
    <text evidence="3">The sequence shown here is derived from an EMBL/GenBank/DDBJ whole genome shotgun (WGS) entry which is preliminary data.</text>
</comment>
<dbReference type="GO" id="GO:0000723">
    <property type="term" value="P:telomere maintenance"/>
    <property type="evidence" value="ECO:0007669"/>
    <property type="project" value="InterPro"/>
</dbReference>
<reference evidence="3 4" key="1">
    <citation type="journal article" date="2019" name="Commun. Biol.">
        <title>The bagworm genome reveals a unique fibroin gene that provides high tensile strength.</title>
        <authorList>
            <person name="Kono N."/>
            <person name="Nakamura H."/>
            <person name="Ohtoshi R."/>
            <person name="Tomita M."/>
            <person name="Numata K."/>
            <person name="Arakawa K."/>
        </authorList>
    </citation>
    <scope>NUCLEOTIDE SEQUENCE [LARGE SCALE GENOMIC DNA]</scope>
</reference>
<keyword evidence="1" id="KW-0067">ATP-binding</keyword>
<dbReference type="GO" id="GO:0006281">
    <property type="term" value="P:DNA repair"/>
    <property type="evidence" value="ECO:0007669"/>
    <property type="project" value="UniProtKB-KW"/>
</dbReference>
<accession>A0A4C1YHY5</accession>
<comment type="similarity">
    <text evidence="1">Belongs to the helicase family.</text>
</comment>
<dbReference type="PANTHER" id="PTHR10492:SF57">
    <property type="entry name" value="ATP-DEPENDENT DNA HELICASE"/>
    <property type="match status" value="1"/>
</dbReference>
<dbReference type="PANTHER" id="PTHR10492">
    <property type="match status" value="1"/>
</dbReference>
<comment type="catalytic activity">
    <reaction evidence="1">
        <text>ATP + H2O = ADP + phosphate + H(+)</text>
        <dbReference type="Rhea" id="RHEA:13065"/>
        <dbReference type="ChEBI" id="CHEBI:15377"/>
        <dbReference type="ChEBI" id="CHEBI:15378"/>
        <dbReference type="ChEBI" id="CHEBI:30616"/>
        <dbReference type="ChEBI" id="CHEBI:43474"/>
        <dbReference type="ChEBI" id="CHEBI:456216"/>
        <dbReference type="EC" id="5.6.2.3"/>
    </reaction>
</comment>
<keyword evidence="1" id="KW-0227">DNA damage</keyword>
<comment type="cofactor">
    <cofactor evidence="1">
        <name>Mg(2+)</name>
        <dbReference type="ChEBI" id="CHEBI:18420"/>
    </cofactor>
</comment>
<dbReference type="Gene3D" id="3.40.50.300">
    <property type="entry name" value="P-loop containing nucleotide triphosphate hydrolases"/>
    <property type="match status" value="1"/>
</dbReference>
<dbReference type="AlphaFoldDB" id="A0A4C1YHY5"/>
<dbReference type="GO" id="GO:0016887">
    <property type="term" value="F:ATP hydrolysis activity"/>
    <property type="evidence" value="ECO:0007669"/>
    <property type="project" value="RHEA"/>
</dbReference>
<evidence type="ECO:0000256" key="1">
    <source>
        <dbReference type="RuleBase" id="RU363044"/>
    </source>
</evidence>
<keyword evidence="4" id="KW-1185">Reference proteome</keyword>
<keyword evidence="1" id="KW-0378">Hydrolase</keyword>
<protein>
    <recommendedName>
        <fullName evidence="1">ATP-dependent DNA helicase</fullName>
        <ecNumber evidence="1">5.6.2.3</ecNumber>
    </recommendedName>
</protein>
<keyword evidence="1" id="KW-0547">Nucleotide-binding</keyword>
<evidence type="ECO:0000259" key="2">
    <source>
        <dbReference type="Pfam" id="PF05970"/>
    </source>
</evidence>
<sequence length="293" mass="33185">MTTPNSSMHEVFNVELRRETQYDSEALKETVLRNVPLLNEQQKYAYDTLMKVVNDGTGGFFFLDAPCRTGKTFLISLILATIRSQNGIALALASSGIATTLLEGGRIAHSALKLPLNMQIKDTPTCNLSRNSEMAKVLQQCRLIIWDEYTMAHKKSLEALDRTLHDFRKNQNRFGSAMLLLAGDFRQTLPVIPRSTPADELNACLKSSILWKYVKTFKLSMNMRVELRNDQCGETFSKQLLDIGYGKIPVDSSSGYITFPTNLCHFMKSKTELIEKVFPIIAQNYKDHVWMSD</sequence>
<dbReference type="GO" id="GO:0006310">
    <property type="term" value="P:DNA recombination"/>
    <property type="evidence" value="ECO:0007669"/>
    <property type="project" value="UniProtKB-KW"/>
</dbReference>
<keyword evidence="1" id="KW-0233">DNA recombination</keyword>
<keyword evidence="1 3" id="KW-0347">Helicase</keyword>